<dbReference type="PANTHER" id="PTHR41878:SF1">
    <property type="entry name" value="TNPR PROTEIN"/>
    <property type="match status" value="1"/>
</dbReference>
<organism evidence="2 3">
    <name type="scientific">Strigamia maritima</name>
    <name type="common">European centipede</name>
    <name type="synonym">Geophilus maritimus</name>
    <dbReference type="NCBI Taxonomy" id="126957"/>
    <lineage>
        <taxon>Eukaryota</taxon>
        <taxon>Metazoa</taxon>
        <taxon>Ecdysozoa</taxon>
        <taxon>Arthropoda</taxon>
        <taxon>Myriapoda</taxon>
        <taxon>Chilopoda</taxon>
        <taxon>Pleurostigmophora</taxon>
        <taxon>Geophilomorpha</taxon>
        <taxon>Linotaeniidae</taxon>
        <taxon>Strigamia</taxon>
    </lineage>
</organism>
<dbReference type="Gene3D" id="3.10.290.30">
    <property type="entry name" value="MM3350-like"/>
    <property type="match status" value="1"/>
</dbReference>
<reference evidence="2" key="2">
    <citation type="submission" date="2015-02" db="UniProtKB">
        <authorList>
            <consortium name="EnsemblMetazoa"/>
        </authorList>
    </citation>
    <scope>IDENTIFICATION</scope>
</reference>
<keyword evidence="3" id="KW-1185">Reference proteome</keyword>
<dbReference type="Pfam" id="PF07929">
    <property type="entry name" value="PRiA4_ORF3"/>
    <property type="match status" value="1"/>
</dbReference>
<dbReference type="InterPro" id="IPR024047">
    <property type="entry name" value="MM3350-like_sf"/>
</dbReference>
<dbReference type="OMA" id="HPEHESM"/>
<reference evidence="3" key="1">
    <citation type="submission" date="2011-05" db="EMBL/GenBank/DDBJ databases">
        <authorList>
            <person name="Richards S.R."/>
            <person name="Qu J."/>
            <person name="Jiang H."/>
            <person name="Jhangiani S.N."/>
            <person name="Agravi P."/>
            <person name="Goodspeed R."/>
            <person name="Gross S."/>
            <person name="Mandapat C."/>
            <person name="Jackson L."/>
            <person name="Mathew T."/>
            <person name="Pu L."/>
            <person name="Thornton R."/>
            <person name="Saada N."/>
            <person name="Wilczek-Boney K.B."/>
            <person name="Lee S."/>
            <person name="Kovar C."/>
            <person name="Wu Y."/>
            <person name="Scherer S.E."/>
            <person name="Worley K.C."/>
            <person name="Muzny D.M."/>
            <person name="Gibbs R."/>
        </authorList>
    </citation>
    <scope>NUCLEOTIDE SEQUENCE</scope>
    <source>
        <strain evidence="3">Brora</strain>
    </source>
</reference>
<dbReference type="InterPro" id="IPR012912">
    <property type="entry name" value="Plasmid_pRiA4b_Orf3-like"/>
</dbReference>
<evidence type="ECO:0000313" key="3">
    <source>
        <dbReference type="Proteomes" id="UP000014500"/>
    </source>
</evidence>
<proteinExistence type="predicted"/>
<feature type="domain" description="Plasmid pRiA4b Orf3-like" evidence="1">
    <location>
        <begin position="13"/>
        <end position="161"/>
    </location>
</feature>
<dbReference type="AlphaFoldDB" id="T1JA37"/>
<sequence length="174" mass="20432">MSSARIPSKQSKKVLQLKIILLGTTPKIWRRIHIPANFTFAQLHTTIRHAMDWMEGEFHVFQANNSKTRTQDLIGIPPKFEDNWNFFGPEVYDEDKMAVYNYLNNENKTLHYLYDFEDGSWKMKIILEKKLLRESDEKYPRCVDGRCSTPSEILGIICALDEFDPKFAFASFPY</sequence>
<dbReference type="EMBL" id="JH431982">
    <property type="status" value="NOT_ANNOTATED_CDS"/>
    <property type="molecule type" value="Genomic_DNA"/>
</dbReference>
<dbReference type="Proteomes" id="UP000014500">
    <property type="component" value="Unassembled WGS sequence"/>
</dbReference>
<evidence type="ECO:0000313" key="2">
    <source>
        <dbReference type="EnsemblMetazoa" id="SMAR010592-PA"/>
    </source>
</evidence>
<dbReference type="STRING" id="126957.T1JA37"/>
<evidence type="ECO:0000259" key="1">
    <source>
        <dbReference type="Pfam" id="PF07929"/>
    </source>
</evidence>
<name>T1JA37_STRMM</name>
<dbReference type="HOGENOM" id="CLU_085055_0_1_1"/>
<dbReference type="SUPFAM" id="SSF159941">
    <property type="entry name" value="MM3350-like"/>
    <property type="match status" value="1"/>
</dbReference>
<protein>
    <recommendedName>
        <fullName evidence="1">Plasmid pRiA4b Orf3-like domain-containing protein</fullName>
    </recommendedName>
</protein>
<dbReference type="EnsemblMetazoa" id="SMAR010592-RA">
    <property type="protein sequence ID" value="SMAR010592-PA"/>
    <property type="gene ID" value="SMAR010592"/>
</dbReference>
<dbReference type="PANTHER" id="PTHR41878">
    <property type="entry name" value="LEXA REPRESSOR-RELATED"/>
    <property type="match status" value="1"/>
</dbReference>
<dbReference type="PhylomeDB" id="T1JA37"/>
<accession>T1JA37</accession>